<protein>
    <submittedName>
        <fullName evidence="1">Uncharacterized protein</fullName>
    </submittedName>
</protein>
<proteinExistence type="predicted"/>
<dbReference type="EMBL" id="GBXM01105311">
    <property type="protein sequence ID" value="JAH03266.1"/>
    <property type="molecule type" value="Transcribed_RNA"/>
</dbReference>
<dbReference type="AlphaFoldDB" id="A0A0E9PGA7"/>
<organism evidence="1">
    <name type="scientific">Anguilla anguilla</name>
    <name type="common">European freshwater eel</name>
    <name type="synonym">Muraena anguilla</name>
    <dbReference type="NCBI Taxonomy" id="7936"/>
    <lineage>
        <taxon>Eukaryota</taxon>
        <taxon>Metazoa</taxon>
        <taxon>Chordata</taxon>
        <taxon>Craniata</taxon>
        <taxon>Vertebrata</taxon>
        <taxon>Euteleostomi</taxon>
        <taxon>Actinopterygii</taxon>
        <taxon>Neopterygii</taxon>
        <taxon>Teleostei</taxon>
        <taxon>Anguilliformes</taxon>
        <taxon>Anguillidae</taxon>
        <taxon>Anguilla</taxon>
    </lineage>
</organism>
<dbReference type="EMBL" id="GBXM01096568">
    <property type="protein sequence ID" value="JAH12009.1"/>
    <property type="molecule type" value="Transcribed_RNA"/>
</dbReference>
<reference evidence="1" key="2">
    <citation type="journal article" date="2015" name="Fish Shellfish Immunol.">
        <title>Early steps in the European eel (Anguilla anguilla)-Vibrio vulnificus interaction in the gills: Role of the RtxA13 toxin.</title>
        <authorList>
            <person name="Callol A."/>
            <person name="Pajuelo D."/>
            <person name="Ebbesson L."/>
            <person name="Teles M."/>
            <person name="MacKenzie S."/>
            <person name="Amaro C."/>
        </authorList>
    </citation>
    <scope>NUCLEOTIDE SEQUENCE</scope>
</reference>
<dbReference type="EMBL" id="GBXM01105003">
    <property type="protein sequence ID" value="JAH03574.1"/>
    <property type="molecule type" value="Transcribed_RNA"/>
</dbReference>
<dbReference type="EMBL" id="GBXM01099452">
    <property type="protein sequence ID" value="JAH09125.1"/>
    <property type="molecule type" value="Transcribed_RNA"/>
</dbReference>
<reference evidence="1" key="1">
    <citation type="submission" date="2014-11" db="EMBL/GenBank/DDBJ databases">
        <authorList>
            <person name="Amaro Gonzalez C."/>
        </authorList>
    </citation>
    <scope>NUCLEOTIDE SEQUENCE</scope>
</reference>
<sequence>MIPFYPAVGIFKRNCEIRTRRPSRTLAIIAYAAPVAHYIW</sequence>
<evidence type="ECO:0000313" key="1">
    <source>
        <dbReference type="EMBL" id="JAH03574.1"/>
    </source>
</evidence>
<accession>A0A0E9PGA7</accession>
<name>A0A0E9PGA7_ANGAN</name>